<evidence type="ECO:0000256" key="1">
    <source>
        <dbReference type="SAM" id="SignalP"/>
    </source>
</evidence>
<dbReference type="EMBL" id="NKCL01001493">
    <property type="protein sequence ID" value="RSL39231.1"/>
    <property type="molecule type" value="Genomic_DNA"/>
</dbReference>
<feature type="chain" id="PRO_5019050433" evidence="1">
    <location>
        <begin position="23"/>
        <end position="180"/>
    </location>
</feature>
<sequence>MGWRSPLSSTFLFFLPTRLTLPAFSCRLSPVDPRAKGPFSSSDWRDAIPPPIPSRLKSNFGGGEIFQQPLPDPTYPPVDAIRQLLDRIAAPVPPMLEIASPSRSCPPGGKLTLERKGSSHQPNSILHLHLHMSLPSTSTLKLSCSTSWAVFSWLLRQTRICHSVTLVVDHLTQGRRDVFS</sequence>
<keyword evidence="1" id="KW-0732">Signal</keyword>
<protein>
    <submittedName>
        <fullName evidence="2">Uncharacterized protein</fullName>
    </submittedName>
</protein>
<keyword evidence="3" id="KW-1185">Reference proteome</keyword>
<reference evidence="2 3" key="1">
    <citation type="submission" date="2017-06" db="EMBL/GenBank/DDBJ databases">
        <title>Comparative genomic analysis of Ambrosia Fusariam Clade fungi.</title>
        <authorList>
            <person name="Stajich J.E."/>
            <person name="Carrillo J."/>
            <person name="Kijimoto T."/>
            <person name="Eskalen A."/>
            <person name="O'Donnell K."/>
            <person name="Kasson M."/>
        </authorList>
    </citation>
    <scope>NUCLEOTIDE SEQUENCE [LARGE SCALE GENOMIC DNA]</scope>
    <source>
        <strain evidence="2 3">NRRL62606</strain>
    </source>
</reference>
<dbReference type="Proteomes" id="UP000287972">
    <property type="component" value="Unassembled WGS sequence"/>
</dbReference>
<dbReference type="AlphaFoldDB" id="A0A428NEM6"/>
<accession>A0A428NEM6</accession>
<evidence type="ECO:0000313" key="2">
    <source>
        <dbReference type="EMBL" id="RSL39231.1"/>
    </source>
</evidence>
<proteinExistence type="predicted"/>
<feature type="signal peptide" evidence="1">
    <location>
        <begin position="1"/>
        <end position="22"/>
    </location>
</feature>
<comment type="caution">
    <text evidence="2">The sequence shown here is derived from an EMBL/GenBank/DDBJ whole genome shotgun (WGS) entry which is preliminary data.</text>
</comment>
<evidence type="ECO:0000313" key="3">
    <source>
        <dbReference type="Proteomes" id="UP000287972"/>
    </source>
</evidence>
<gene>
    <name evidence="2" type="ORF">CEP51_016833</name>
</gene>
<name>A0A428NEM6_9HYPO</name>
<organism evidence="2 3">
    <name type="scientific">Fusarium floridanum</name>
    <dbReference type="NCBI Taxonomy" id="1325733"/>
    <lineage>
        <taxon>Eukaryota</taxon>
        <taxon>Fungi</taxon>
        <taxon>Dikarya</taxon>
        <taxon>Ascomycota</taxon>
        <taxon>Pezizomycotina</taxon>
        <taxon>Sordariomycetes</taxon>
        <taxon>Hypocreomycetidae</taxon>
        <taxon>Hypocreales</taxon>
        <taxon>Nectriaceae</taxon>
        <taxon>Fusarium</taxon>
        <taxon>Fusarium solani species complex</taxon>
    </lineage>
</organism>